<dbReference type="AlphaFoldDB" id="A0A346NHC4"/>
<organism evidence="3 4">
    <name type="scientific">Salinimonas sediminis</name>
    <dbReference type="NCBI Taxonomy" id="2303538"/>
    <lineage>
        <taxon>Bacteria</taxon>
        <taxon>Pseudomonadati</taxon>
        <taxon>Pseudomonadota</taxon>
        <taxon>Gammaproteobacteria</taxon>
        <taxon>Alteromonadales</taxon>
        <taxon>Alteromonadaceae</taxon>
        <taxon>Alteromonas/Salinimonas group</taxon>
        <taxon>Salinimonas</taxon>
    </lineage>
</organism>
<accession>A0A346NHC4</accession>
<feature type="domain" description="DUF1285" evidence="1">
    <location>
        <begin position="22"/>
        <end position="88"/>
    </location>
</feature>
<dbReference type="InterPro" id="IPR048341">
    <property type="entry name" value="DUF1285_N"/>
</dbReference>
<dbReference type="Proteomes" id="UP000262073">
    <property type="component" value="Chromosome"/>
</dbReference>
<dbReference type="OrthoDB" id="3078366at2"/>
<evidence type="ECO:0000259" key="2">
    <source>
        <dbReference type="Pfam" id="PF21028"/>
    </source>
</evidence>
<sequence length="190" mass="21822">MDLSRFSQQINAAVDEKEQSLPPVDKWDPPFCGELDLTIKLDGSWHYQGSPIARQPLIRLFASVLKKQDEQYFLVTPVEKVGIQVEDVPFIVTQWEQQEDGIRLTTNVDDSFMLSSNHPLSLRLPPASLCTTDDTAIPYVCVRTNLWARMHQNVYYQMLEAASSRVRGDIRQWYVTSEFEPFIIGEMPAQ</sequence>
<dbReference type="Gene3D" id="3.10.540.10">
    <property type="entry name" value="duf1285 like domain"/>
    <property type="match status" value="1"/>
</dbReference>
<dbReference type="Pfam" id="PF06938">
    <property type="entry name" value="DUF1285_N"/>
    <property type="match status" value="1"/>
</dbReference>
<dbReference type="RefSeq" id="WP_108567653.1">
    <property type="nucleotide sequence ID" value="NZ_CP031769.1"/>
</dbReference>
<dbReference type="Pfam" id="PF21028">
    <property type="entry name" value="DUF1285_C"/>
    <property type="match status" value="1"/>
</dbReference>
<dbReference type="InterPro" id="IPR023361">
    <property type="entry name" value="DUF1285_beta_roll_sf"/>
</dbReference>
<dbReference type="PIRSF" id="PIRSF029557">
    <property type="entry name" value="UCP029557"/>
    <property type="match status" value="1"/>
</dbReference>
<proteinExistence type="predicted"/>
<dbReference type="KEGG" id="salm:D0Y50_00240"/>
<protein>
    <submittedName>
        <fullName evidence="3">DUF1285 domain-containing protein</fullName>
    </submittedName>
</protein>
<dbReference type="EMBL" id="CP031769">
    <property type="protein sequence ID" value="AXR04931.1"/>
    <property type="molecule type" value="Genomic_DNA"/>
</dbReference>
<evidence type="ECO:0000259" key="1">
    <source>
        <dbReference type="Pfam" id="PF06938"/>
    </source>
</evidence>
<dbReference type="InterPro" id="IPR048342">
    <property type="entry name" value="DUF1285_C"/>
</dbReference>
<reference evidence="3 4" key="1">
    <citation type="submission" date="2018-08" db="EMBL/GenBank/DDBJ databases">
        <title>Salinimonas sediminis sp. nov., a piezophilic bacterium isolated from a deep-sea sediment sample from the New Britain Trench.</title>
        <authorList>
            <person name="Cao J."/>
        </authorList>
    </citation>
    <scope>NUCLEOTIDE SEQUENCE [LARGE SCALE GENOMIC DNA]</scope>
    <source>
        <strain evidence="3 4">N102</strain>
    </source>
</reference>
<feature type="domain" description="DUF1285" evidence="2">
    <location>
        <begin position="89"/>
        <end position="182"/>
    </location>
</feature>
<evidence type="ECO:0000313" key="4">
    <source>
        <dbReference type="Proteomes" id="UP000262073"/>
    </source>
</evidence>
<name>A0A346NHC4_9ALTE</name>
<gene>
    <name evidence="3" type="ORF">D0Y50_00240</name>
</gene>
<dbReference type="Gene3D" id="2.30.270.10">
    <property type="entry name" value="duf1285 protein"/>
    <property type="match status" value="1"/>
</dbReference>
<keyword evidence="4" id="KW-1185">Reference proteome</keyword>
<evidence type="ECO:0000313" key="3">
    <source>
        <dbReference type="EMBL" id="AXR04931.1"/>
    </source>
</evidence>
<dbReference type="InterPro" id="IPR010707">
    <property type="entry name" value="DUF1285"/>
</dbReference>